<feature type="domain" description="FAD/NAD(P)-binding" evidence="4">
    <location>
        <begin position="4"/>
        <end position="280"/>
    </location>
</feature>
<dbReference type="InterPro" id="IPR023753">
    <property type="entry name" value="FAD/NAD-binding_dom"/>
</dbReference>
<dbReference type="PRINTS" id="PR00469">
    <property type="entry name" value="PNDRDTASEII"/>
</dbReference>
<evidence type="ECO:0000256" key="3">
    <source>
        <dbReference type="ARBA" id="ARBA00023002"/>
    </source>
</evidence>
<evidence type="ECO:0000256" key="2">
    <source>
        <dbReference type="ARBA" id="ARBA00022630"/>
    </source>
</evidence>
<evidence type="ECO:0000313" key="6">
    <source>
        <dbReference type="Proteomes" id="UP000199064"/>
    </source>
</evidence>
<dbReference type="SUPFAM" id="SSF51905">
    <property type="entry name" value="FAD/NAD(P)-binding domain"/>
    <property type="match status" value="1"/>
</dbReference>
<keyword evidence="3" id="KW-0560">Oxidoreductase</keyword>
<dbReference type="EMBL" id="FNSL01000001">
    <property type="protein sequence ID" value="SEB69096.1"/>
    <property type="molecule type" value="Genomic_DNA"/>
</dbReference>
<keyword evidence="2" id="KW-0285">Flavoprotein</keyword>
<dbReference type="InterPro" id="IPR036188">
    <property type="entry name" value="FAD/NAD-bd_sf"/>
</dbReference>
<dbReference type="Proteomes" id="UP000199064">
    <property type="component" value="Unassembled WGS sequence"/>
</dbReference>
<keyword evidence="6" id="KW-1185">Reference proteome</keyword>
<dbReference type="GO" id="GO:0016491">
    <property type="term" value="F:oxidoreductase activity"/>
    <property type="evidence" value="ECO:0007669"/>
    <property type="project" value="UniProtKB-KW"/>
</dbReference>
<sequence length="295" mass="31597">MEQDVIIIGGSYAGMAAALQLARARRRVLVVDAGERRNRAARHSHGFLSRDGDDPAQIALEARRQLHAYPTVSVIAARATAVSGERDRFFVECADGAHHPGRRVIFATGVRDHLPAIEGMAERWGRHIFHCPYCHGYELNQGRIGVIGSGAMSIHQAELLTEWGEVTFLPNDALALDPDTRERLIQRGANIETTGITRIVNDADVELADGRVLTFSGLFVAPRVEPASNLPVALGCALEETPMGTQVETDASKETSVSGAFACGDVALVPHSVSLAVADGAMAGAQVHRSLVWPG</sequence>
<evidence type="ECO:0000256" key="1">
    <source>
        <dbReference type="ARBA" id="ARBA00018719"/>
    </source>
</evidence>
<dbReference type="Pfam" id="PF07992">
    <property type="entry name" value="Pyr_redox_2"/>
    <property type="match status" value="1"/>
</dbReference>
<name>A0A1H4LEV6_9HYPH</name>
<organism evidence="5 6">
    <name type="scientific">Nitratireductor aquibiodomus</name>
    <dbReference type="NCBI Taxonomy" id="204799"/>
    <lineage>
        <taxon>Bacteria</taxon>
        <taxon>Pseudomonadati</taxon>
        <taxon>Pseudomonadota</taxon>
        <taxon>Alphaproteobacteria</taxon>
        <taxon>Hyphomicrobiales</taxon>
        <taxon>Phyllobacteriaceae</taxon>
        <taxon>Nitratireductor</taxon>
    </lineage>
</organism>
<reference evidence="6" key="1">
    <citation type="submission" date="2016-10" db="EMBL/GenBank/DDBJ databases">
        <authorList>
            <person name="Varghese N."/>
            <person name="Submissions S."/>
        </authorList>
    </citation>
    <scope>NUCLEOTIDE SEQUENCE [LARGE SCALE GENOMIC DNA]</scope>
    <source>
        <strain evidence="6">ES.061</strain>
    </source>
</reference>
<dbReference type="PRINTS" id="PR00368">
    <property type="entry name" value="FADPNR"/>
</dbReference>
<dbReference type="RefSeq" id="WP_090329190.1">
    <property type="nucleotide sequence ID" value="NZ_FNSL01000001.1"/>
</dbReference>
<evidence type="ECO:0000259" key="4">
    <source>
        <dbReference type="Pfam" id="PF07992"/>
    </source>
</evidence>
<dbReference type="PANTHER" id="PTHR48105">
    <property type="entry name" value="THIOREDOXIN REDUCTASE 1-RELATED-RELATED"/>
    <property type="match status" value="1"/>
</dbReference>
<accession>A0A1H4LEV6</accession>
<dbReference type="InterPro" id="IPR050097">
    <property type="entry name" value="Ferredoxin-NADP_redctase_2"/>
</dbReference>
<gene>
    <name evidence="5" type="ORF">SAMN05216452_2790</name>
</gene>
<protein>
    <recommendedName>
        <fullName evidence="1">Thioredoxin reductase</fullName>
    </recommendedName>
</protein>
<dbReference type="Gene3D" id="3.50.50.60">
    <property type="entry name" value="FAD/NAD(P)-binding domain"/>
    <property type="match status" value="2"/>
</dbReference>
<evidence type="ECO:0000313" key="5">
    <source>
        <dbReference type="EMBL" id="SEB69096.1"/>
    </source>
</evidence>
<dbReference type="AlphaFoldDB" id="A0A1H4LEV6"/>
<proteinExistence type="predicted"/>